<dbReference type="InterPro" id="IPR013762">
    <property type="entry name" value="Integrase-like_cat_sf"/>
</dbReference>
<dbReference type="InterPro" id="IPR011010">
    <property type="entry name" value="DNA_brk_join_enz"/>
</dbReference>
<accession>A0A7D9F2L3</accession>
<reference evidence="2" key="1">
    <citation type="submission" date="2020-04" db="EMBL/GenBank/DDBJ databases">
        <authorList>
            <person name="Alioto T."/>
            <person name="Alioto T."/>
            <person name="Gomez Garrido J."/>
        </authorList>
    </citation>
    <scope>NUCLEOTIDE SEQUENCE</scope>
    <source>
        <strain evidence="2">A484AB</strain>
    </source>
</reference>
<evidence type="ECO:0000313" key="3">
    <source>
        <dbReference type="Proteomes" id="UP001152795"/>
    </source>
</evidence>
<gene>
    <name evidence="2" type="ORF">PACLA_8A032182</name>
</gene>
<dbReference type="SUPFAM" id="SSF47823">
    <property type="entry name" value="lambda integrase-like, N-terminal domain"/>
    <property type="match status" value="1"/>
</dbReference>
<comment type="caution">
    <text evidence="2">The sequence shown here is derived from an EMBL/GenBank/DDBJ whole genome shotgun (WGS) entry which is preliminary data.</text>
</comment>
<proteinExistence type="predicted"/>
<dbReference type="InterPro" id="IPR052925">
    <property type="entry name" value="Phage_Integrase-like_Recomb"/>
</dbReference>
<dbReference type="AlphaFoldDB" id="A0A7D9F2L3"/>
<feature type="region of interest" description="Disordered" evidence="1">
    <location>
        <begin position="1"/>
        <end position="41"/>
    </location>
</feature>
<dbReference type="Gene3D" id="3.30.70.270">
    <property type="match status" value="1"/>
</dbReference>
<organism evidence="2 3">
    <name type="scientific">Paramuricea clavata</name>
    <name type="common">Red gorgonian</name>
    <name type="synonym">Violescent sea-whip</name>
    <dbReference type="NCBI Taxonomy" id="317549"/>
    <lineage>
        <taxon>Eukaryota</taxon>
        <taxon>Metazoa</taxon>
        <taxon>Cnidaria</taxon>
        <taxon>Anthozoa</taxon>
        <taxon>Octocorallia</taxon>
        <taxon>Malacalcyonacea</taxon>
        <taxon>Plexauridae</taxon>
        <taxon>Paramuricea</taxon>
    </lineage>
</organism>
<dbReference type="SUPFAM" id="SSF56349">
    <property type="entry name" value="DNA breaking-rejoining enzymes"/>
    <property type="match status" value="1"/>
</dbReference>
<dbReference type="InterPro" id="IPR043128">
    <property type="entry name" value="Rev_trsase/Diguanyl_cyclase"/>
</dbReference>
<dbReference type="Gene3D" id="3.10.10.10">
    <property type="entry name" value="HIV Type 1 Reverse Transcriptase, subunit A, domain 1"/>
    <property type="match status" value="1"/>
</dbReference>
<dbReference type="PANTHER" id="PTHR34605:SF4">
    <property type="entry name" value="DNA ADENINE METHYLTRANSFERASE"/>
    <property type="match status" value="1"/>
</dbReference>
<dbReference type="PANTHER" id="PTHR34605">
    <property type="entry name" value="PHAGE_INTEGRASE DOMAIN-CONTAINING PROTEIN"/>
    <property type="match status" value="1"/>
</dbReference>
<dbReference type="SUPFAM" id="SSF56672">
    <property type="entry name" value="DNA/RNA polymerases"/>
    <property type="match status" value="1"/>
</dbReference>
<dbReference type="Gene3D" id="1.10.443.10">
    <property type="entry name" value="Intergrase catalytic core"/>
    <property type="match status" value="1"/>
</dbReference>
<dbReference type="Gene3D" id="1.10.150.130">
    <property type="match status" value="1"/>
</dbReference>
<keyword evidence="3" id="KW-1185">Reference proteome</keyword>
<dbReference type="InterPro" id="IPR043502">
    <property type="entry name" value="DNA/RNA_pol_sf"/>
</dbReference>
<dbReference type="GO" id="GO:0015074">
    <property type="term" value="P:DNA integration"/>
    <property type="evidence" value="ECO:0007669"/>
    <property type="project" value="InterPro"/>
</dbReference>
<sequence length="919" mass="103838">MMQSSRTTGVFRRLSSSERLRATSGPKEKKSKTTSSTGSKDKPFEFALLACGDVDSDEPDDSLKKDMILDRGIVSLNEKDNEAAIREKLVSSLKGKYGMIGQNDFQFIKVNQKKMSVLHLSKGTEYNYNVVKKLVGQGLLYVRIRRGYEFVIEQTSDSESDFVMTYPAAENDAKTEAHHSEDENMPQSGLADELPVAAQLPFSVDLSQQPGSSTKKCTAVQNLLEAESGTSAVSVSDIGQKIAEFQSPGQRCQHQTKVDSIMQAAHQRLDQPEETRTECNVDNGNDSVINQLCEVTNYGELDNDCPQKVLANVKGRLRKHIEFWKKIGTSNFILSVISDGYHLPFIQAPPCRDISNNKSAFAHSNFVNEAINELLLSGRVLQVSQLPHVINPLSVSVQRSGKKRLILDLRHVNQYLEKQAIKYEDWKVGLSYFQKGAFMISFDLKSGYHHIEIHPEYQTFLGFAWKFPDSKTRRRILSKRVDNKKLNIKYIDNVTKKSNYVIYSDASSTGYSQTACKIVSVGKIQWVPRTEIAKADFISRLIDIDDCGVDFFVQKIKGENCLVVPPVDLIVRALHYLFFGDILAVFTNSTEWKALPVGIRPVTSTLLHQLLQSKAQSTSQRYLKEIGKFICWCKLVKVPSAPPFSVSLAVAYMSKVYNQSQSYSSLVLIHSALKWYHSFLPLVHQNPFDSKILSNFLESAKRCKPTVNRKVPISPDMIKAIVDKYATSAASLKDLRLTCLCTLGFAAFLRFDELSNIVPLHLTITSGYLKIFIPRAKNDVYREGNFVYVSRLKDKYCPVAILERYMMNGGRDFSSNLPLFRVLRFYKSSNTYKLCRNKLSYSRCREIFKDCIKDLGHDSSRFGLHSLRSGGATAAVRHNRNLSERSLKIHGRWRTSNAKDMYILDDVAERLKISNNLGL</sequence>
<dbReference type="OrthoDB" id="10066651at2759"/>
<protein>
    <submittedName>
        <fullName evidence="2">Integrase recombinase xerD homolog</fullName>
    </submittedName>
</protein>
<dbReference type="InterPro" id="IPR010998">
    <property type="entry name" value="Integrase_recombinase_N"/>
</dbReference>
<name>A0A7D9F2L3_PARCT</name>
<dbReference type="Proteomes" id="UP001152795">
    <property type="component" value="Unassembled WGS sequence"/>
</dbReference>
<dbReference type="GO" id="GO:0006310">
    <property type="term" value="P:DNA recombination"/>
    <property type="evidence" value="ECO:0007669"/>
    <property type="project" value="InterPro"/>
</dbReference>
<dbReference type="GO" id="GO:0003677">
    <property type="term" value="F:DNA binding"/>
    <property type="evidence" value="ECO:0007669"/>
    <property type="project" value="InterPro"/>
</dbReference>
<dbReference type="EMBL" id="CACRXK020011137">
    <property type="protein sequence ID" value="CAB4020807.1"/>
    <property type="molecule type" value="Genomic_DNA"/>
</dbReference>
<evidence type="ECO:0000256" key="1">
    <source>
        <dbReference type="SAM" id="MobiDB-lite"/>
    </source>
</evidence>
<evidence type="ECO:0000313" key="2">
    <source>
        <dbReference type="EMBL" id="CAB4020807.1"/>
    </source>
</evidence>